<proteinExistence type="predicted"/>
<sequence>MAQPGFVCGINGYAAVNNGGEGTIEEEKKMEDGMVEDVGSSDDDGSDDVDSMVVGKDLKQDAGHITVEEKVSNEPHHTNPLSFGSTSDTLFCR</sequence>
<accession>A0ACB8ZRA0</accession>
<evidence type="ECO:0000313" key="1">
    <source>
        <dbReference type="EMBL" id="KAI3700168.1"/>
    </source>
</evidence>
<dbReference type="Proteomes" id="UP001055811">
    <property type="component" value="Linkage Group LG08"/>
</dbReference>
<dbReference type="EMBL" id="CM042016">
    <property type="protein sequence ID" value="KAI3700168.1"/>
    <property type="molecule type" value="Genomic_DNA"/>
</dbReference>
<name>A0ACB8ZRA0_CICIN</name>
<organism evidence="1 2">
    <name type="scientific">Cichorium intybus</name>
    <name type="common">Chicory</name>
    <dbReference type="NCBI Taxonomy" id="13427"/>
    <lineage>
        <taxon>Eukaryota</taxon>
        <taxon>Viridiplantae</taxon>
        <taxon>Streptophyta</taxon>
        <taxon>Embryophyta</taxon>
        <taxon>Tracheophyta</taxon>
        <taxon>Spermatophyta</taxon>
        <taxon>Magnoliopsida</taxon>
        <taxon>eudicotyledons</taxon>
        <taxon>Gunneridae</taxon>
        <taxon>Pentapetalae</taxon>
        <taxon>asterids</taxon>
        <taxon>campanulids</taxon>
        <taxon>Asterales</taxon>
        <taxon>Asteraceae</taxon>
        <taxon>Cichorioideae</taxon>
        <taxon>Cichorieae</taxon>
        <taxon>Cichoriinae</taxon>
        <taxon>Cichorium</taxon>
    </lineage>
</organism>
<comment type="caution">
    <text evidence="1">The sequence shown here is derived from an EMBL/GenBank/DDBJ whole genome shotgun (WGS) entry which is preliminary data.</text>
</comment>
<keyword evidence="2" id="KW-1185">Reference proteome</keyword>
<evidence type="ECO:0000313" key="2">
    <source>
        <dbReference type="Proteomes" id="UP001055811"/>
    </source>
</evidence>
<protein>
    <submittedName>
        <fullName evidence="1">Uncharacterized protein</fullName>
    </submittedName>
</protein>
<reference evidence="2" key="1">
    <citation type="journal article" date="2022" name="Mol. Ecol. Resour.">
        <title>The genomes of chicory, endive, great burdock and yacon provide insights into Asteraceae palaeo-polyploidization history and plant inulin production.</title>
        <authorList>
            <person name="Fan W."/>
            <person name="Wang S."/>
            <person name="Wang H."/>
            <person name="Wang A."/>
            <person name="Jiang F."/>
            <person name="Liu H."/>
            <person name="Zhao H."/>
            <person name="Xu D."/>
            <person name="Zhang Y."/>
        </authorList>
    </citation>
    <scope>NUCLEOTIDE SEQUENCE [LARGE SCALE GENOMIC DNA]</scope>
    <source>
        <strain evidence="2">cv. Punajuju</strain>
    </source>
</reference>
<reference evidence="1 2" key="2">
    <citation type="journal article" date="2022" name="Mol. Ecol. Resour.">
        <title>The genomes of chicory, endive, great burdock and yacon provide insights into Asteraceae paleo-polyploidization history and plant inulin production.</title>
        <authorList>
            <person name="Fan W."/>
            <person name="Wang S."/>
            <person name="Wang H."/>
            <person name="Wang A."/>
            <person name="Jiang F."/>
            <person name="Liu H."/>
            <person name="Zhao H."/>
            <person name="Xu D."/>
            <person name="Zhang Y."/>
        </authorList>
    </citation>
    <scope>NUCLEOTIDE SEQUENCE [LARGE SCALE GENOMIC DNA]</scope>
    <source>
        <strain evidence="2">cv. Punajuju</strain>
        <tissue evidence="1">Leaves</tissue>
    </source>
</reference>
<gene>
    <name evidence="1" type="ORF">L2E82_44789</name>
</gene>